<dbReference type="InterPro" id="IPR044730">
    <property type="entry name" value="RNase_H-like_dom_plant"/>
</dbReference>
<reference evidence="2 3" key="1">
    <citation type="submission" date="2024-04" db="EMBL/GenBank/DDBJ databases">
        <authorList>
            <person name="Fracassetti M."/>
        </authorList>
    </citation>
    <scope>NUCLEOTIDE SEQUENCE [LARGE SCALE GENOMIC DNA]</scope>
</reference>
<dbReference type="InterPro" id="IPR036397">
    <property type="entry name" value="RNaseH_sf"/>
</dbReference>
<keyword evidence="3" id="KW-1185">Reference proteome</keyword>
<dbReference type="AlphaFoldDB" id="A0AAV2CEF3"/>
<dbReference type="EMBL" id="OZ034813">
    <property type="protein sequence ID" value="CAL1354880.1"/>
    <property type="molecule type" value="Genomic_DNA"/>
</dbReference>
<dbReference type="InterPro" id="IPR002156">
    <property type="entry name" value="RNaseH_domain"/>
</dbReference>
<dbReference type="InterPro" id="IPR012337">
    <property type="entry name" value="RNaseH-like_sf"/>
</dbReference>
<feature type="domain" description="RNase H type-1" evidence="1">
    <location>
        <begin position="40"/>
        <end position="160"/>
    </location>
</feature>
<name>A0AAV2CEF3_9ROSI</name>
<evidence type="ECO:0000313" key="3">
    <source>
        <dbReference type="Proteomes" id="UP001497516"/>
    </source>
</evidence>
<accession>A0AAV2CEF3</accession>
<organism evidence="2 3">
    <name type="scientific">Linum trigynum</name>
    <dbReference type="NCBI Taxonomy" id="586398"/>
    <lineage>
        <taxon>Eukaryota</taxon>
        <taxon>Viridiplantae</taxon>
        <taxon>Streptophyta</taxon>
        <taxon>Embryophyta</taxon>
        <taxon>Tracheophyta</taxon>
        <taxon>Spermatophyta</taxon>
        <taxon>Magnoliopsida</taxon>
        <taxon>eudicotyledons</taxon>
        <taxon>Gunneridae</taxon>
        <taxon>Pentapetalae</taxon>
        <taxon>rosids</taxon>
        <taxon>fabids</taxon>
        <taxon>Malpighiales</taxon>
        <taxon>Linaceae</taxon>
        <taxon>Linum</taxon>
    </lineage>
</organism>
<dbReference type="Proteomes" id="UP001497516">
    <property type="component" value="Chromosome 1"/>
</dbReference>
<dbReference type="Gene3D" id="3.30.420.10">
    <property type="entry name" value="Ribonuclease H-like superfamily/Ribonuclease H"/>
    <property type="match status" value="1"/>
</dbReference>
<evidence type="ECO:0000313" key="2">
    <source>
        <dbReference type="EMBL" id="CAL1354880.1"/>
    </source>
</evidence>
<dbReference type="PANTHER" id="PTHR47074:SF11">
    <property type="entry name" value="REVERSE TRANSCRIPTASE-LIKE PROTEIN"/>
    <property type="match status" value="1"/>
</dbReference>
<protein>
    <recommendedName>
        <fullName evidence="1">RNase H type-1 domain-containing protein</fullName>
    </recommendedName>
</protein>
<dbReference type="GO" id="GO:0003676">
    <property type="term" value="F:nucleic acid binding"/>
    <property type="evidence" value="ECO:0007669"/>
    <property type="project" value="InterPro"/>
</dbReference>
<dbReference type="CDD" id="cd06222">
    <property type="entry name" value="RNase_H_like"/>
    <property type="match status" value="1"/>
</dbReference>
<evidence type="ECO:0000259" key="1">
    <source>
        <dbReference type="Pfam" id="PF13456"/>
    </source>
</evidence>
<sequence length="161" mass="17874">MENAEKWLIEYLKNQPAESEKVPRQVVQWKPLDKATYKINVDATTFAGAGTGLGVVVRDKNGVFCCAGVRRTRIQWTSELAELQAIKFGLEIAVEKGFVPGEIESDCLGAVQQIEKEETSMAEEGAESEKVREMIDSLNGLMGIQFSVRESTRATHIFAHI</sequence>
<dbReference type="PANTHER" id="PTHR47074">
    <property type="entry name" value="BNAC02G40300D PROTEIN"/>
    <property type="match status" value="1"/>
</dbReference>
<proteinExistence type="predicted"/>
<dbReference type="Pfam" id="PF13456">
    <property type="entry name" value="RVT_3"/>
    <property type="match status" value="1"/>
</dbReference>
<gene>
    <name evidence="2" type="ORF">LTRI10_LOCUS2665</name>
</gene>
<dbReference type="InterPro" id="IPR052929">
    <property type="entry name" value="RNase_H-like_EbsB-rel"/>
</dbReference>
<dbReference type="SUPFAM" id="SSF53098">
    <property type="entry name" value="Ribonuclease H-like"/>
    <property type="match status" value="1"/>
</dbReference>
<dbReference type="GO" id="GO:0004523">
    <property type="term" value="F:RNA-DNA hybrid ribonuclease activity"/>
    <property type="evidence" value="ECO:0007669"/>
    <property type="project" value="InterPro"/>
</dbReference>